<dbReference type="EMBL" id="AVOT02015127">
    <property type="protein sequence ID" value="MBW0499164.1"/>
    <property type="molecule type" value="Genomic_DNA"/>
</dbReference>
<sequence length="123" mass="13534">MPKTKPTKSPIPHIPCKKTLQQPTPGPSCSQWREDIFSKPSQQDEPPIPGASQASDSQLPSYENDLTCESEPEVVPTQSSEEPFASPATPCSFIIVNDMPVRTPLPLHSPHSRDEALQEFTNL</sequence>
<proteinExistence type="predicted"/>
<evidence type="ECO:0000313" key="2">
    <source>
        <dbReference type="EMBL" id="MBW0499164.1"/>
    </source>
</evidence>
<organism evidence="2 3">
    <name type="scientific">Austropuccinia psidii MF-1</name>
    <dbReference type="NCBI Taxonomy" id="1389203"/>
    <lineage>
        <taxon>Eukaryota</taxon>
        <taxon>Fungi</taxon>
        <taxon>Dikarya</taxon>
        <taxon>Basidiomycota</taxon>
        <taxon>Pucciniomycotina</taxon>
        <taxon>Pucciniomycetes</taxon>
        <taxon>Pucciniales</taxon>
        <taxon>Sphaerophragmiaceae</taxon>
        <taxon>Austropuccinia</taxon>
    </lineage>
</organism>
<feature type="compositionally biased region" description="Polar residues" evidence="1">
    <location>
        <begin position="19"/>
        <end position="31"/>
    </location>
</feature>
<dbReference type="AlphaFoldDB" id="A0A9Q3HE01"/>
<accession>A0A9Q3HE01</accession>
<feature type="compositionally biased region" description="Polar residues" evidence="1">
    <location>
        <begin position="52"/>
        <end position="61"/>
    </location>
</feature>
<dbReference type="Proteomes" id="UP000765509">
    <property type="component" value="Unassembled WGS sequence"/>
</dbReference>
<feature type="region of interest" description="Disordered" evidence="1">
    <location>
        <begin position="1"/>
        <end position="88"/>
    </location>
</feature>
<comment type="caution">
    <text evidence="2">The sequence shown here is derived from an EMBL/GenBank/DDBJ whole genome shotgun (WGS) entry which is preliminary data.</text>
</comment>
<keyword evidence="3" id="KW-1185">Reference proteome</keyword>
<feature type="region of interest" description="Disordered" evidence="1">
    <location>
        <begin position="104"/>
        <end position="123"/>
    </location>
</feature>
<gene>
    <name evidence="2" type="ORF">O181_038879</name>
</gene>
<evidence type="ECO:0000256" key="1">
    <source>
        <dbReference type="SAM" id="MobiDB-lite"/>
    </source>
</evidence>
<name>A0A9Q3HE01_9BASI</name>
<reference evidence="2" key="1">
    <citation type="submission" date="2021-03" db="EMBL/GenBank/DDBJ databases">
        <title>Draft genome sequence of rust myrtle Austropuccinia psidii MF-1, a brazilian biotype.</title>
        <authorList>
            <person name="Quecine M.C."/>
            <person name="Pachon D.M.R."/>
            <person name="Bonatelli M.L."/>
            <person name="Correr F.H."/>
            <person name="Franceschini L.M."/>
            <person name="Leite T.F."/>
            <person name="Margarido G.R.A."/>
            <person name="Almeida C.A."/>
            <person name="Ferrarezi J.A."/>
            <person name="Labate C.A."/>
        </authorList>
    </citation>
    <scope>NUCLEOTIDE SEQUENCE</scope>
    <source>
        <strain evidence="2">MF-1</strain>
    </source>
</reference>
<protein>
    <submittedName>
        <fullName evidence="2">Uncharacterized protein</fullName>
    </submittedName>
</protein>
<evidence type="ECO:0000313" key="3">
    <source>
        <dbReference type="Proteomes" id="UP000765509"/>
    </source>
</evidence>